<dbReference type="Proteomes" id="UP000816034">
    <property type="component" value="Unassembled WGS sequence"/>
</dbReference>
<keyword evidence="4" id="KW-1185">Reference proteome</keyword>
<comment type="caution">
    <text evidence="3">The sequence shown here is derived from an EMBL/GenBank/DDBJ whole genome shotgun (WGS) entry which is preliminary data.</text>
</comment>
<dbReference type="AlphaFoldDB" id="A0AA88GD76"/>
<dbReference type="GeneID" id="68103405"/>
<reference evidence="3 4" key="1">
    <citation type="journal article" date="2018" name="BMC Genomics">
        <title>The genome of Naegleria lovaniensis, the basis for a comparative approach to unravel pathogenicity factors of the human pathogenic amoeba N. fowleri.</title>
        <authorList>
            <person name="Liechti N."/>
            <person name="Schurch N."/>
            <person name="Bruggmann R."/>
            <person name="Wittwer M."/>
        </authorList>
    </citation>
    <scope>NUCLEOTIDE SEQUENCE [LARGE SCALE GENOMIC DNA]</scope>
    <source>
        <strain evidence="3 4">ATCC 30569</strain>
    </source>
</reference>
<feature type="region of interest" description="Disordered" evidence="1">
    <location>
        <begin position="180"/>
        <end position="203"/>
    </location>
</feature>
<protein>
    <recommendedName>
        <fullName evidence="2">AAR2 C-terminal domain-containing protein</fullName>
    </recommendedName>
</protein>
<proteinExistence type="predicted"/>
<dbReference type="PANTHER" id="PTHR12689:SF4">
    <property type="entry name" value="PROTEIN AAR2 HOMOLOG"/>
    <property type="match status" value="1"/>
</dbReference>
<evidence type="ECO:0000256" key="1">
    <source>
        <dbReference type="SAM" id="MobiDB-lite"/>
    </source>
</evidence>
<dbReference type="Gene3D" id="1.25.40.550">
    <property type="entry name" value="Aar2, C-terminal domain-like"/>
    <property type="match status" value="1"/>
</dbReference>
<dbReference type="InterPro" id="IPR033648">
    <property type="entry name" value="AAR2_C"/>
</dbReference>
<gene>
    <name evidence="3" type="ORF">C9374_010951</name>
</gene>
<name>A0AA88GD76_NAELO</name>
<dbReference type="Pfam" id="PF05282">
    <property type="entry name" value="AAR2"/>
    <property type="match status" value="1"/>
</dbReference>
<evidence type="ECO:0000313" key="4">
    <source>
        <dbReference type="Proteomes" id="UP000816034"/>
    </source>
</evidence>
<accession>A0AA88GD76</accession>
<organism evidence="3 4">
    <name type="scientific">Naegleria lovaniensis</name>
    <name type="common">Amoeba</name>
    <dbReference type="NCBI Taxonomy" id="51637"/>
    <lineage>
        <taxon>Eukaryota</taxon>
        <taxon>Discoba</taxon>
        <taxon>Heterolobosea</taxon>
        <taxon>Tetramitia</taxon>
        <taxon>Eutetramitia</taxon>
        <taxon>Vahlkampfiidae</taxon>
        <taxon>Naegleria</taxon>
    </lineage>
</organism>
<dbReference type="CDD" id="cd13778">
    <property type="entry name" value="Aar2_C"/>
    <property type="match status" value="1"/>
</dbReference>
<dbReference type="InterPro" id="IPR007946">
    <property type="entry name" value="AAR2"/>
</dbReference>
<dbReference type="RefSeq" id="XP_044543555.1">
    <property type="nucleotide sequence ID" value="XM_044686552.1"/>
</dbReference>
<evidence type="ECO:0000259" key="2">
    <source>
        <dbReference type="Pfam" id="PF05282"/>
    </source>
</evidence>
<dbReference type="PANTHER" id="PTHR12689">
    <property type="entry name" value="A1 CISTRON SPLICING FACTOR AAR2-RELATED"/>
    <property type="match status" value="1"/>
</dbReference>
<dbReference type="InterPro" id="IPR038514">
    <property type="entry name" value="AAR2_C_sf"/>
</dbReference>
<feature type="domain" description="AAR2 C-terminal" evidence="2">
    <location>
        <begin position="49"/>
        <end position="252"/>
    </location>
</feature>
<dbReference type="GO" id="GO:0000244">
    <property type="term" value="P:spliceosomal tri-snRNP complex assembly"/>
    <property type="evidence" value="ECO:0007669"/>
    <property type="project" value="TreeGrafter"/>
</dbReference>
<sequence length="272" mass="32147">MKRNWAELVSFIDEPFLQRVEPINRKITSTLHQEEQEDPMKKKSNTIFYTHIPQKLSRKGLTPEQITKLNFDKSQLLEEILQAFVQRGSTMERAAKEILAEIQFSFICLLHGQCLHGLNQWKKLVHLFCNCEDALLEHNEVFISFVSVLRCQFEMLPRDFIQDMVEHDFDPNEEQLLEMTSSSSCSSETKEQPQRNQKSKVSKRDHFLQKTLLQLFLTVKSIEDDDDEIKPASWFLFCKIIGKFKEFLEQEFEGCKDMLHEDEEDEPVYVYN</sequence>
<evidence type="ECO:0000313" key="3">
    <source>
        <dbReference type="EMBL" id="KAG2374381.1"/>
    </source>
</evidence>
<dbReference type="EMBL" id="PYSW02000046">
    <property type="protein sequence ID" value="KAG2374381.1"/>
    <property type="molecule type" value="Genomic_DNA"/>
</dbReference>